<accession>A0A6P7U7V0</accession>
<evidence type="ECO:0000313" key="2">
    <source>
        <dbReference type="RefSeq" id="XP_029657462.1"/>
    </source>
</evidence>
<reference evidence="2" key="1">
    <citation type="submission" date="2025-08" db="UniProtKB">
        <authorList>
            <consortium name="RefSeq"/>
        </authorList>
    </citation>
    <scope>IDENTIFICATION</scope>
</reference>
<protein>
    <submittedName>
        <fullName evidence="2">Protein FAM200A-like</fullName>
    </submittedName>
</protein>
<dbReference type="InterPro" id="IPR012337">
    <property type="entry name" value="RNaseH-like_sf"/>
</dbReference>
<dbReference type="PANTHER" id="PTHR45913:SF5">
    <property type="entry name" value="GENERAL TRANSCRIPTION FACTOR II-I REPEAT DOMAIN-CONTAINING PROTEIN 2A-LIKE PROTEIN"/>
    <property type="match status" value="1"/>
</dbReference>
<proteinExistence type="predicted"/>
<organism evidence="1 2">
    <name type="scientific">Octopus sinensis</name>
    <name type="common">East Asian common octopus</name>
    <dbReference type="NCBI Taxonomy" id="2607531"/>
    <lineage>
        <taxon>Eukaryota</taxon>
        <taxon>Metazoa</taxon>
        <taxon>Spiralia</taxon>
        <taxon>Lophotrochozoa</taxon>
        <taxon>Mollusca</taxon>
        <taxon>Cephalopoda</taxon>
        <taxon>Coleoidea</taxon>
        <taxon>Octopodiformes</taxon>
        <taxon>Octopoda</taxon>
        <taxon>Incirrata</taxon>
        <taxon>Octopodidae</taxon>
        <taxon>Octopus</taxon>
    </lineage>
</organism>
<keyword evidence="1" id="KW-1185">Reference proteome</keyword>
<dbReference type="PANTHER" id="PTHR45913">
    <property type="entry name" value="EPM2A-INTERACTING PROTEIN 1"/>
    <property type="match status" value="1"/>
</dbReference>
<evidence type="ECO:0000313" key="1">
    <source>
        <dbReference type="Proteomes" id="UP000515154"/>
    </source>
</evidence>
<dbReference type="Proteomes" id="UP000515154">
    <property type="component" value="Unplaced"/>
</dbReference>
<dbReference type="AlphaFoldDB" id="A0A6P7U7V0"/>
<dbReference type="KEGG" id="osn:115231618"/>
<sequence length="283" mass="32576">MNVRPWFLNVANARVEASFRVAHILGSAGKLFSDGELVKRCIMESVKCIDPDKEHNFEAIPLSRDTIQRRQFHIAKHLNLSLLQKLNSQTTLFSLAIDESNDICDSAQQIIFIRTLSFEFEIHEDFLSMKSLPGNVRGQDIFEIVKQCCLEFKLDMTCLRGICTDGAPAMLGRKQGFVARLTEYVSEEYNNKSVIGVHCIIHQQALWSQMKKFEDTLNEVKQIIIYIRNNALRHRQFRTILSSSEISAEDILYHAQVRWLSQGETACRVLDLRKEISNFYSSK</sequence>
<gene>
    <name evidence="2" type="primary">LOC115231618</name>
</gene>
<dbReference type="RefSeq" id="XP_029657462.1">
    <property type="nucleotide sequence ID" value="XM_029801602.1"/>
</dbReference>
<dbReference type="SUPFAM" id="SSF53098">
    <property type="entry name" value="Ribonuclease H-like"/>
    <property type="match status" value="1"/>
</dbReference>
<name>A0A6P7U7V0_9MOLL</name>